<name>A0ABT1A6F2_9PSEU</name>
<dbReference type="Proteomes" id="UP001165283">
    <property type="component" value="Unassembled WGS sequence"/>
</dbReference>
<comment type="caution">
    <text evidence="2">The sequence shown here is derived from an EMBL/GenBank/DDBJ whole genome shotgun (WGS) entry which is preliminary data.</text>
</comment>
<gene>
    <name evidence="2" type="ORF">KDL28_26430</name>
</gene>
<accession>A0ABT1A6F2</accession>
<dbReference type="Pfam" id="PF18598">
    <property type="entry name" value="TetR_C_36"/>
    <property type="match status" value="1"/>
</dbReference>
<keyword evidence="3" id="KW-1185">Reference proteome</keyword>
<organism evidence="2 3">
    <name type="scientific">Pseudonocardia humida</name>
    <dbReference type="NCBI Taxonomy" id="2800819"/>
    <lineage>
        <taxon>Bacteria</taxon>
        <taxon>Bacillati</taxon>
        <taxon>Actinomycetota</taxon>
        <taxon>Actinomycetes</taxon>
        <taxon>Pseudonocardiales</taxon>
        <taxon>Pseudonocardiaceae</taxon>
        <taxon>Pseudonocardia</taxon>
    </lineage>
</organism>
<protein>
    <submittedName>
        <fullName evidence="2">TetR/AcrR family transcriptional regulator</fullName>
    </submittedName>
</protein>
<feature type="domain" description="QsdR TetR regulatory C-terminal" evidence="1">
    <location>
        <begin position="81"/>
        <end position="191"/>
    </location>
</feature>
<evidence type="ECO:0000313" key="3">
    <source>
        <dbReference type="Proteomes" id="UP001165283"/>
    </source>
</evidence>
<evidence type="ECO:0000259" key="1">
    <source>
        <dbReference type="Pfam" id="PF18598"/>
    </source>
</evidence>
<evidence type="ECO:0000313" key="2">
    <source>
        <dbReference type="EMBL" id="MCO1658607.1"/>
    </source>
</evidence>
<proteinExistence type="predicted"/>
<dbReference type="InterPro" id="IPR041485">
    <property type="entry name" value="TetR_C_36"/>
</dbReference>
<dbReference type="EMBL" id="JAGSOV010000056">
    <property type="protein sequence ID" value="MCO1658607.1"/>
    <property type="molecule type" value="Genomic_DNA"/>
</dbReference>
<sequence>MSGTAHTDADARPCAATALRLARRTFMAGERIDAQSLAATLGVDRTTLFRWVGNRDQLLVSVLTSLADPTLRDAAAAAGGTGPERIGRIVRLFSQALIDAPYYRAFLRRDTERALRLITTKASPLQQHVVASFERLLEQERDRGHLDPALDLHDLAYLVVRIAESFIYADLITGDQPDAAKAELAIAALLRGSERA</sequence>
<dbReference type="RefSeq" id="WP_252442752.1">
    <property type="nucleotide sequence ID" value="NZ_JAGSOV010000056.1"/>
</dbReference>
<dbReference type="Gene3D" id="1.10.357.10">
    <property type="entry name" value="Tetracycline Repressor, domain 2"/>
    <property type="match status" value="1"/>
</dbReference>
<reference evidence="2" key="1">
    <citation type="submission" date="2021-04" db="EMBL/GenBank/DDBJ databases">
        <title>Pseudonocardia sp. nov., isolated from sandy soil of mangrove forest.</title>
        <authorList>
            <person name="Zan Z."/>
            <person name="Huang R."/>
            <person name="Liu W."/>
        </authorList>
    </citation>
    <scope>NUCLEOTIDE SEQUENCE</scope>
    <source>
        <strain evidence="2">S2-4</strain>
    </source>
</reference>